<dbReference type="NCBIfam" id="NF003269">
    <property type="entry name" value="PRK04243.1"/>
    <property type="match status" value="1"/>
</dbReference>
<gene>
    <name evidence="5" type="ORF">EDEG_01757</name>
</gene>
<protein>
    <recommendedName>
        <fullName evidence="4">Ribosomal protein L15</fullName>
    </recommendedName>
</protein>
<evidence type="ECO:0000313" key="5">
    <source>
        <dbReference type="EMBL" id="EJW03948.1"/>
    </source>
</evidence>
<dbReference type="EMBL" id="AFBI03000027">
    <property type="protein sequence ID" value="EJW03948.1"/>
    <property type="molecule type" value="Genomic_DNA"/>
</dbReference>
<dbReference type="Gene3D" id="3.40.1120.10">
    <property type="entry name" value="Ribosomal protein l15e"/>
    <property type="match status" value="1"/>
</dbReference>
<proteinExistence type="inferred from homology"/>
<dbReference type="InterPro" id="IPR000439">
    <property type="entry name" value="Ribosomal_eL15"/>
</dbReference>
<dbReference type="GO" id="GO:0002181">
    <property type="term" value="P:cytoplasmic translation"/>
    <property type="evidence" value="ECO:0007669"/>
    <property type="project" value="TreeGrafter"/>
</dbReference>
<evidence type="ECO:0000256" key="2">
    <source>
        <dbReference type="ARBA" id="ARBA00022980"/>
    </source>
</evidence>
<evidence type="ECO:0000256" key="1">
    <source>
        <dbReference type="ARBA" id="ARBA00006857"/>
    </source>
</evidence>
<keyword evidence="3 4" id="KW-0687">Ribonucleoprotein</keyword>
<name>J8ZW81_EDHAE</name>
<dbReference type="InterPro" id="IPR012678">
    <property type="entry name" value="Ribosomal_uL23/eL15/eS24_sf"/>
</dbReference>
<dbReference type="AlphaFoldDB" id="J8ZW81"/>
<dbReference type="InterPro" id="IPR024794">
    <property type="entry name" value="Rbsml_eL15_core_dom_sf"/>
</dbReference>
<dbReference type="GO" id="GO:0003723">
    <property type="term" value="F:RNA binding"/>
    <property type="evidence" value="ECO:0007669"/>
    <property type="project" value="TreeGrafter"/>
</dbReference>
<dbReference type="SUPFAM" id="SSF54189">
    <property type="entry name" value="Ribosomal proteins S24e, L23 and L15e"/>
    <property type="match status" value="1"/>
</dbReference>
<dbReference type="PANTHER" id="PTHR11847">
    <property type="entry name" value="RIBOSOMAL PROTEIN L15"/>
    <property type="match status" value="1"/>
</dbReference>
<dbReference type="InParanoid" id="J8ZW81"/>
<dbReference type="OrthoDB" id="10255148at2759"/>
<keyword evidence="6" id="KW-1185">Reference proteome</keyword>
<dbReference type="FunCoup" id="J8ZW81">
    <property type="interactions" value="225"/>
</dbReference>
<comment type="caution">
    <text evidence="5">The sequence shown here is derived from an EMBL/GenBank/DDBJ whole genome shotgun (WGS) entry which is preliminary data.</text>
</comment>
<dbReference type="GO" id="GO:0022625">
    <property type="term" value="C:cytosolic large ribosomal subunit"/>
    <property type="evidence" value="ECO:0007669"/>
    <property type="project" value="TreeGrafter"/>
</dbReference>
<keyword evidence="2 4" id="KW-0689">Ribosomal protein</keyword>
<dbReference type="SMART" id="SM01384">
    <property type="entry name" value="Ribosomal_L15e"/>
    <property type="match status" value="1"/>
</dbReference>
<dbReference type="VEuPathDB" id="MicrosporidiaDB:EDEG_01757"/>
<dbReference type="STRING" id="1003232.J8ZW81"/>
<dbReference type="PANTHER" id="PTHR11847:SF4">
    <property type="entry name" value="LARGE RIBOSOMAL SUBUNIT PROTEIN EL15"/>
    <property type="match status" value="1"/>
</dbReference>
<dbReference type="FunFam" id="3.40.1120.10:FF:000001">
    <property type="entry name" value="Ribosomal protein L15"/>
    <property type="match status" value="1"/>
</dbReference>
<dbReference type="Pfam" id="PF00827">
    <property type="entry name" value="Ribosomal_L15e"/>
    <property type="match status" value="1"/>
</dbReference>
<evidence type="ECO:0000313" key="6">
    <source>
        <dbReference type="Proteomes" id="UP000003163"/>
    </source>
</evidence>
<dbReference type="OMA" id="YIRDAWK"/>
<evidence type="ECO:0000256" key="3">
    <source>
        <dbReference type="ARBA" id="ARBA00023274"/>
    </source>
</evidence>
<dbReference type="Proteomes" id="UP000003163">
    <property type="component" value="Unassembled WGS sequence"/>
</dbReference>
<accession>J8ZW81</accession>
<evidence type="ECO:0000256" key="4">
    <source>
        <dbReference type="RuleBase" id="RU000663"/>
    </source>
</evidence>
<dbReference type="GO" id="GO:0003735">
    <property type="term" value="F:structural constituent of ribosome"/>
    <property type="evidence" value="ECO:0007669"/>
    <property type="project" value="InterPro"/>
</dbReference>
<dbReference type="HOGENOM" id="CLU_080796_0_0_1"/>
<reference evidence="5 6" key="1">
    <citation type="submission" date="2011-08" db="EMBL/GenBank/DDBJ databases">
        <authorList>
            <person name="Liu Z.J."/>
            <person name="Shi F.L."/>
            <person name="Lu J.Q."/>
            <person name="Li M."/>
            <person name="Wang Z.L."/>
        </authorList>
    </citation>
    <scope>NUCLEOTIDE SEQUENCE [LARGE SCALE GENOMIC DNA]</scope>
    <source>
        <strain evidence="5 6">USNM 41457</strain>
    </source>
</reference>
<organism evidence="5 6">
    <name type="scientific">Edhazardia aedis (strain USNM 41457)</name>
    <name type="common">Microsporidian parasite</name>
    <dbReference type="NCBI Taxonomy" id="1003232"/>
    <lineage>
        <taxon>Eukaryota</taxon>
        <taxon>Fungi</taxon>
        <taxon>Fungi incertae sedis</taxon>
        <taxon>Microsporidia</taxon>
        <taxon>Edhazardia</taxon>
    </lineage>
</organism>
<comment type="similarity">
    <text evidence="1 4">Belongs to the eukaryotic ribosomal protein eL15 family.</text>
</comment>
<sequence length="204" mass="23979">MSASQYLREIHKKKQSDVMRYLLKLRTWECRQRGSVHKAERPMYPERAHKLGYRAKQGFCIYRVRVKRGCRRRQYRNGNTRGKPSNAGIYQIKPSLNLQAQGEQIVGKKCGNMRVLNSYWVAQDGRFKYYEVILVDPMHARIRNDPKINWICNAVMKHRECRGLTSAGRKARGINKSSKSNKMIGGSRRACWRNNNTVSLQRYR</sequence>
<reference evidence="6" key="2">
    <citation type="submission" date="2015-07" db="EMBL/GenBank/DDBJ databases">
        <title>Contrasting host-pathogen interactions and genome evolution in two generalist and specialist microsporidian pathogens of mosquitoes.</title>
        <authorList>
            <consortium name="The Broad Institute Genomics Platform"/>
            <consortium name="The Broad Institute Genome Sequencing Center for Infectious Disease"/>
            <person name="Cuomo C.A."/>
            <person name="Sanscrainte N.D."/>
            <person name="Goldberg J.M."/>
            <person name="Heiman D."/>
            <person name="Young S."/>
            <person name="Zeng Q."/>
            <person name="Becnel J.J."/>
            <person name="Birren B.W."/>
        </authorList>
    </citation>
    <scope>NUCLEOTIDE SEQUENCE [LARGE SCALE GENOMIC DNA]</scope>
    <source>
        <strain evidence="6">USNM 41457</strain>
    </source>
</reference>